<dbReference type="EMBL" id="JASCZI010065366">
    <property type="protein sequence ID" value="MED6141919.1"/>
    <property type="molecule type" value="Genomic_DNA"/>
</dbReference>
<evidence type="ECO:0000256" key="1">
    <source>
        <dbReference type="SAM" id="MobiDB-lite"/>
    </source>
</evidence>
<keyword evidence="3" id="KW-1185">Reference proteome</keyword>
<accession>A0ABU6T0J7</accession>
<feature type="compositionally biased region" description="Polar residues" evidence="1">
    <location>
        <begin position="25"/>
        <end position="34"/>
    </location>
</feature>
<feature type="non-terminal residue" evidence="2">
    <location>
        <position position="64"/>
    </location>
</feature>
<feature type="region of interest" description="Disordered" evidence="1">
    <location>
        <begin position="1"/>
        <end position="64"/>
    </location>
</feature>
<comment type="caution">
    <text evidence="2">The sequence shown here is derived from an EMBL/GenBank/DDBJ whole genome shotgun (WGS) entry which is preliminary data.</text>
</comment>
<reference evidence="2 3" key="1">
    <citation type="journal article" date="2023" name="Plants (Basel)">
        <title>Bridging the Gap: Combining Genomics and Transcriptomics Approaches to Understand Stylosanthes scabra, an Orphan Legume from the Brazilian Caatinga.</title>
        <authorList>
            <person name="Ferreira-Neto J.R.C."/>
            <person name="da Silva M.D."/>
            <person name="Binneck E."/>
            <person name="de Melo N.F."/>
            <person name="da Silva R.H."/>
            <person name="de Melo A.L.T.M."/>
            <person name="Pandolfi V."/>
            <person name="Bustamante F.O."/>
            <person name="Brasileiro-Vidal A.C."/>
            <person name="Benko-Iseppon A.M."/>
        </authorList>
    </citation>
    <scope>NUCLEOTIDE SEQUENCE [LARGE SCALE GENOMIC DNA]</scope>
    <source>
        <tissue evidence="2">Leaves</tissue>
    </source>
</reference>
<dbReference type="Proteomes" id="UP001341840">
    <property type="component" value="Unassembled WGS sequence"/>
</dbReference>
<evidence type="ECO:0000313" key="3">
    <source>
        <dbReference type="Proteomes" id="UP001341840"/>
    </source>
</evidence>
<sequence>MDMDADEDYSQYLEELHRHPEYSPVHSSQVFAQNPSDDARSPSSDAHGQPSFDLSGIWPPPIGP</sequence>
<name>A0ABU6T0J7_9FABA</name>
<proteinExistence type="predicted"/>
<protein>
    <submittedName>
        <fullName evidence="2">Uncharacterized protein</fullName>
    </submittedName>
</protein>
<organism evidence="2 3">
    <name type="scientific">Stylosanthes scabra</name>
    <dbReference type="NCBI Taxonomy" id="79078"/>
    <lineage>
        <taxon>Eukaryota</taxon>
        <taxon>Viridiplantae</taxon>
        <taxon>Streptophyta</taxon>
        <taxon>Embryophyta</taxon>
        <taxon>Tracheophyta</taxon>
        <taxon>Spermatophyta</taxon>
        <taxon>Magnoliopsida</taxon>
        <taxon>eudicotyledons</taxon>
        <taxon>Gunneridae</taxon>
        <taxon>Pentapetalae</taxon>
        <taxon>rosids</taxon>
        <taxon>fabids</taxon>
        <taxon>Fabales</taxon>
        <taxon>Fabaceae</taxon>
        <taxon>Papilionoideae</taxon>
        <taxon>50 kb inversion clade</taxon>
        <taxon>dalbergioids sensu lato</taxon>
        <taxon>Dalbergieae</taxon>
        <taxon>Pterocarpus clade</taxon>
        <taxon>Stylosanthes</taxon>
    </lineage>
</organism>
<evidence type="ECO:0000313" key="2">
    <source>
        <dbReference type="EMBL" id="MED6141919.1"/>
    </source>
</evidence>
<gene>
    <name evidence="2" type="ORF">PIB30_108232</name>
</gene>